<sequence>MSQPHQCPLPAWTRSLSPASSSSSPNSSSSIFYLCPTCAQVHALLSHPNLSSPPQTIHFNFGTVAPSSTPTTPPWTLTPKDAWEWDTAAHRFLPALTNTDAIHLHLFEEFLFDTFTASQTAARHAAARNDAPVLPWPRILTSLARALPKTVRAVHVEVHGLGTESSMSDVGLGAETAGPGVLRPTGRVYGEFVRELVRFARALGGVEVVGLMGLFPADWEDIVEEGMGGVVRVEKDLSRIVDEVRWWTNPSVDARQVLGVFGVGGPKGGWEDRLRRYHAVATRAMVRGVGEGEEDEEEENLGYVSTGA</sequence>
<accession>A0AAE1C778</accession>
<name>A0AAE1C778_9PEZI</name>
<comment type="caution">
    <text evidence="2">The sequence shown here is derived from an EMBL/GenBank/DDBJ whole genome shotgun (WGS) entry which is preliminary data.</text>
</comment>
<feature type="region of interest" description="Disordered" evidence="1">
    <location>
        <begin position="289"/>
        <end position="308"/>
    </location>
</feature>
<feature type="region of interest" description="Disordered" evidence="1">
    <location>
        <begin position="1"/>
        <end position="20"/>
    </location>
</feature>
<reference evidence="2" key="2">
    <citation type="submission" date="2023-06" db="EMBL/GenBank/DDBJ databases">
        <authorList>
            <consortium name="Lawrence Berkeley National Laboratory"/>
            <person name="Haridas S."/>
            <person name="Hensen N."/>
            <person name="Bonometti L."/>
            <person name="Westerberg I."/>
            <person name="Brannstrom I.O."/>
            <person name="Guillou S."/>
            <person name="Cros-Aarteil S."/>
            <person name="Calhoun S."/>
            <person name="Kuo A."/>
            <person name="Mondo S."/>
            <person name="Pangilinan J."/>
            <person name="Riley R."/>
            <person name="Labutti K."/>
            <person name="Andreopoulos B."/>
            <person name="Lipzen A."/>
            <person name="Chen C."/>
            <person name="Yanf M."/>
            <person name="Daum C."/>
            <person name="Ng V."/>
            <person name="Clum A."/>
            <person name="Steindorff A."/>
            <person name="Ohm R."/>
            <person name="Martin F."/>
            <person name="Silar P."/>
            <person name="Natvig D."/>
            <person name="Lalanne C."/>
            <person name="Gautier V."/>
            <person name="Ament-Velasquez S.L."/>
            <person name="Kruys A."/>
            <person name="Hutchinson M.I."/>
            <person name="Powell A.J."/>
            <person name="Barry K."/>
            <person name="Miller A.N."/>
            <person name="Grigoriev I.V."/>
            <person name="Debuchy R."/>
            <person name="Gladieux P."/>
            <person name="Thoren M.H."/>
            <person name="Johannesson H."/>
        </authorList>
    </citation>
    <scope>NUCLEOTIDE SEQUENCE</scope>
    <source>
        <strain evidence="2">CBS 314.62</strain>
    </source>
</reference>
<reference evidence="2" key="1">
    <citation type="journal article" date="2023" name="Mol. Phylogenet. Evol.">
        <title>Genome-scale phylogeny and comparative genomics of the fungal order Sordariales.</title>
        <authorList>
            <person name="Hensen N."/>
            <person name="Bonometti L."/>
            <person name="Westerberg I."/>
            <person name="Brannstrom I.O."/>
            <person name="Guillou S."/>
            <person name="Cros-Aarteil S."/>
            <person name="Calhoun S."/>
            <person name="Haridas S."/>
            <person name="Kuo A."/>
            <person name="Mondo S."/>
            <person name="Pangilinan J."/>
            <person name="Riley R."/>
            <person name="LaButti K."/>
            <person name="Andreopoulos B."/>
            <person name="Lipzen A."/>
            <person name="Chen C."/>
            <person name="Yan M."/>
            <person name="Daum C."/>
            <person name="Ng V."/>
            <person name="Clum A."/>
            <person name="Steindorff A."/>
            <person name="Ohm R.A."/>
            <person name="Martin F."/>
            <person name="Silar P."/>
            <person name="Natvig D.O."/>
            <person name="Lalanne C."/>
            <person name="Gautier V."/>
            <person name="Ament-Velasquez S.L."/>
            <person name="Kruys A."/>
            <person name="Hutchinson M.I."/>
            <person name="Powell A.J."/>
            <person name="Barry K."/>
            <person name="Miller A.N."/>
            <person name="Grigoriev I.V."/>
            <person name="Debuchy R."/>
            <person name="Gladieux P."/>
            <person name="Hiltunen Thoren M."/>
            <person name="Johannesson H."/>
        </authorList>
    </citation>
    <scope>NUCLEOTIDE SEQUENCE</scope>
    <source>
        <strain evidence="2">CBS 314.62</strain>
    </source>
</reference>
<feature type="compositionally biased region" description="Acidic residues" evidence="1">
    <location>
        <begin position="291"/>
        <end position="300"/>
    </location>
</feature>
<dbReference type="EMBL" id="JAULSO010000008">
    <property type="protein sequence ID" value="KAK3681105.1"/>
    <property type="molecule type" value="Genomic_DNA"/>
</dbReference>
<proteinExistence type="predicted"/>
<protein>
    <submittedName>
        <fullName evidence="2">Uncharacterized protein</fullName>
    </submittedName>
</protein>
<keyword evidence="3" id="KW-1185">Reference proteome</keyword>
<evidence type="ECO:0000256" key="1">
    <source>
        <dbReference type="SAM" id="MobiDB-lite"/>
    </source>
</evidence>
<evidence type="ECO:0000313" key="3">
    <source>
        <dbReference type="Proteomes" id="UP001270362"/>
    </source>
</evidence>
<dbReference type="AlphaFoldDB" id="A0AAE1C778"/>
<dbReference type="Proteomes" id="UP001270362">
    <property type="component" value="Unassembled WGS sequence"/>
</dbReference>
<gene>
    <name evidence="2" type="ORF">B0T22DRAFT_445785</name>
</gene>
<organism evidence="2 3">
    <name type="scientific">Podospora appendiculata</name>
    <dbReference type="NCBI Taxonomy" id="314037"/>
    <lineage>
        <taxon>Eukaryota</taxon>
        <taxon>Fungi</taxon>
        <taxon>Dikarya</taxon>
        <taxon>Ascomycota</taxon>
        <taxon>Pezizomycotina</taxon>
        <taxon>Sordariomycetes</taxon>
        <taxon>Sordariomycetidae</taxon>
        <taxon>Sordariales</taxon>
        <taxon>Podosporaceae</taxon>
        <taxon>Podospora</taxon>
    </lineage>
</organism>
<evidence type="ECO:0000313" key="2">
    <source>
        <dbReference type="EMBL" id="KAK3681105.1"/>
    </source>
</evidence>